<protein>
    <submittedName>
        <fullName evidence="2">Uncharacterized protein</fullName>
    </submittedName>
</protein>
<name>A0A5M8EU24_PSEVE</name>
<proteinExistence type="predicted"/>
<reference evidence="2 3" key="1">
    <citation type="submission" date="2019-09" db="EMBL/GenBank/DDBJ databases">
        <title>Genomic sequencing of 4 copper resistant soil isolates.</title>
        <authorList>
            <person name="Havryliuk O."/>
        </authorList>
    </citation>
    <scope>NUCLEOTIDE SEQUENCE [LARGE SCALE GENOMIC DNA]</scope>
    <source>
        <strain evidence="2 3">UKR4</strain>
    </source>
</reference>
<organism evidence="2 3">
    <name type="scientific">Pseudomonas veronii</name>
    <dbReference type="NCBI Taxonomy" id="76761"/>
    <lineage>
        <taxon>Bacteria</taxon>
        <taxon>Pseudomonadati</taxon>
        <taxon>Pseudomonadota</taxon>
        <taxon>Gammaproteobacteria</taxon>
        <taxon>Pseudomonadales</taxon>
        <taxon>Pseudomonadaceae</taxon>
        <taxon>Pseudomonas</taxon>
    </lineage>
</organism>
<evidence type="ECO:0000256" key="1">
    <source>
        <dbReference type="SAM" id="Coils"/>
    </source>
</evidence>
<dbReference type="Proteomes" id="UP000323909">
    <property type="component" value="Unassembled WGS sequence"/>
</dbReference>
<keyword evidence="1" id="KW-0175">Coiled coil</keyword>
<evidence type="ECO:0000313" key="3">
    <source>
        <dbReference type="Proteomes" id="UP000323909"/>
    </source>
</evidence>
<comment type="caution">
    <text evidence="2">The sequence shown here is derived from an EMBL/GenBank/DDBJ whole genome shotgun (WGS) entry which is preliminary data.</text>
</comment>
<feature type="coiled-coil region" evidence="1">
    <location>
        <begin position="35"/>
        <end position="62"/>
    </location>
</feature>
<dbReference type="EMBL" id="VWXT01000446">
    <property type="protein sequence ID" value="KAA6172722.1"/>
    <property type="molecule type" value="Genomic_DNA"/>
</dbReference>
<dbReference type="RefSeq" id="WP_150056243.1">
    <property type="nucleotide sequence ID" value="NZ_VWXT01000446.1"/>
</dbReference>
<evidence type="ECO:0000313" key="2">
    <source>
        <dbReference type="EMBL" id="KAA6172722.1"/>
    </source>
</evidence>
<sequence length="160" mass="18191">MFEWFSSAVASANAAKEITQSLLTLRDEELVRSRVFDLTNNLMELQQQLMNAQVEQMGLVQRITQVEEQLRLSQAKTNVLDRYELQTVGGGKFVYAMKSEYAGSEPEHFCCTKCFDDGKRSIMKGGRPYGAQGWMKFICPNCDYSLGIDFAFIPDSMKSR</sequence>
<gene>
    <name evidence="2" type="ORF">F3K53_24485</name>
</gene>
<dbReference type="AlphaFoldDB" id="A0A5M8EU24"/>
<accession>A0A5M8EU24</accession>